<keyword evidence="10" id="KW-0449">Lipoprotein</keyword>
<evidence type="ECO:0000313" key="11">
    <source>
        <dbReference type="Proteomes" id="UP000295221"/>
    </source>
</evidence>
<dbReference type="PANTHER" id="PTHR30489">
    <property type="entry name" value="LIPOPROTEIN-RELEASING SYSTEM TRANSMEMBRANE PROTEIN LOLE"/>
    <property type="match status" value="1"/>
</dbReference>
<keyword evidence="5 7" id="KW-1133">Transmembrane helix</keyword>
<evidence type="ECO:0000256" key="5">
    <source>
        <dbReference type="ARBA" id="ARBA00022989"/>
    </source>
</evidence>
<comment type="similarity">
    <text evidence="2">Belongs to the ABC-4 integral membrane protein family. LolC/E subfamily.</text>
</comment>
<keyword evidence="4 7" id="KW-0812">Transmembrane</keyword>
<sequence>MTLAIRIAIRYLFAKKSQNIINIISWISVIGILTGSLGLLLVLSVFNGLHGLIGSFFSTFDPDFKIEPERGKVFSIDSIDYRGLVAIDGVEAATMVMEDHVLFRFSNRQVPGRVLGVDDSFNQVSAIDTIIVDGEFRLQYNNMPEAVVGYALASQLALRMNFVTPLMMYAPERTGRINPARPDQAFRSQYAQPSGMFMVNQIDYDAGYVIIHINQARELLDYDESTVSWIGVRVTEGVRQEGVRQRLQNHLGDHFTVKNREEQHDTFFRMMKVEKLMSYLILSFILLIAIFNVIGTLSMLIFEKKESITTLRSMGATRQLINKIFLFEGWLISLAGMTGGILLGALLVWLQQTYGLLRFQGGEAFVVDAYPVILRWVDVLTVLLTVSITGFLAAWYPVRVIVRRYYPVNRQE</sequence>
<name>A0A4V6NMQ5_9BACT</name>
<feature type="domain" description="ABC3 transporter permease C-terminal" evidence="8">
    <location>
        <begin position="280"/>
        <end position="403"/>
    </location>
</feature>
<evidence type="ECO:0000256" key="4">
    <source>
        <dbReference type="ARBA" id="ARBA00022692"/>
    </source>
</evidence>
<evidence type="ECO:0000256" key="7">
    <source>
        <dbReference type="SAM" id="Phobius"/>
    </source>
</evidence>
<feature type="transmembrane region" description="Helical" evidence="7">
    <location>
        <begin position="324"/>
        <end position="350"/>
    </location>
</feature>
<dbReference type="RefSeq" id="WP_132433605.1">
    <property type="nucleotide sequence ID" value="NZ_SLWK01000005.1"/>
</dbReference>
<evidence type="ECO:0000256" key="6">
    <source>
        <dbReference type="ARBA" id="ARBA00023136"/>
    </source>
</evidence>
<dbReference type="Proteomes" id="UP000295221">
    <property type="component" value="Unassembled WGS sequence"/>
</dbReference>
<accession>A0A4V6NMQ5</accession>
<evidence type="ECO:0000256" key="2">
    <source>
        <dbReference type="ARBA" id="ARBA00005236"/>
    </source>
</evidence>
<dbReference type="GO" id="GO:0098797">
    <property type="term" value="C:plasma membrane protein complex"/>
    <property type="evidence" value="ECO:0007669"/>
    <property type="project" value="TreeGrafter"/>
</dbReference>
<comment type="subcellular location">
    <subcellularLocation>
        <location evidence="1">Cell membrane</location>
        <topology evidence="1">Multi-pass membrane protein</topology>
    </subcellularLocation>
</comment>
<dbReference type="OrthoDB" id="1522724at2"/>
<dbReference type="InterPro" id="IPR003838">
    <property type="entry name" value="ABC3_permease_C"/>
</dbReference>
<dbReference type="GO" id="GO:0044874">
    <property type="term" value="P:lipoprotein localization to outer membrane"/>
    <property type="evidence" value="ECO:0007669"/>
    <property type="project" value="TreeGrafter"/>
</dbReference>
<evidence type="ECO:0000313" key="10">
    <source>
        <dbReference type="EMBL" id="TCO08306.1"/>
    </source>
</evidence>
<keyword evidence="3" id="KW-1003">Cell membrane</keyword>
<dbReference type="PANTHER" id="PTHR30489:SF0">
    <property type="entry name" value="LIPOPROTEIN-RELEASING SYSTEM TRANSMEMBRANE PROTEIN LOLE"/>
    <property type="match status" value="1"/>
</dbReference>
<evidence type="ECO:0000259" key="9">
    <source>
        <dbReference type="Pfam" id="PF12704"/>
    </source>
</evidence>
<dbReference type="Pfam" id="PF02687">
    <property type="entry name" value="FtsX"/>
    <property type="match status" value="1"/>
</dbReference>
<organism evidence="10 11">
    <name type="scientific">Natronoflexus pectinivorans</name>
    <dbReference type="NCBI Taxonomy" id="682526"/>
    <lineage>
        <taxon>Bacteria</taxon>
        <taxon>Pseudomonadati</taxon>
        <taxon>Bacteroidota</taxon>
        <taxon>Bacteroidia</taxon>
        <taxon>Marinilabiliales</taxon>
        <taxon>Marinilabiliaceae</taxon>
        <taxon>Natronoflexus</taxon>
    </lineage>
</organism>
<comment type="caution">
    <text evidence="10">The sequence shown here is derived from an EMBL/GenBank/DDBJ whole genome shotgun (WGS) entry which is preliminary data.</text>
</comment>
<protein>
    <submittedName>
        <fullName evidence="10">Lipoprotein-releasing system permease protein</fullName>
    </submittedName>
</protein>
<feature type="transmembrane region" description="Helical" evidence="7">
    <location>
        <begin position="276"/>
        <end position="303"/>
    </location>
</feature>
<keyword evidence="6 7" id="KW-0472">Membrane</keyword>
<dbReference type="InterPro" id="IPR025857">
    <property type="entry name" value="MacB_PCD"/>
</dbReference>
<feature type="transmembrane region" description="Helical" evidence="7">
    <location>
        <begin position="20"/>
        <end position="46"/>
    </location>
</feature>
<proteinExistence type="inferred from homology"/>
<evidence type="ECO:0000256" key="1">
    <source>
        <dbReference type="ARBA" id="ARBA00004651"/>
    </source>
</evidence>
<dbReference type="InterPro" id="IPR051447">
    <property type="entry name" value="Lipoprotein-release_system"/>
</dbReference>
<evidence type="ECO:0000256" key="3">
    <source>
        <dbReference type="ARBA" id="ARBA00022475"/>
    </source>
</evidence>
<dbReference type="EMBL" id="SLWK01000005">
    <property type="protein sequence ID" value="TCO08306.1"/>
    <property type="molecule type" value="Genomic_DNA"/>
</dbReference>
<feature type="transmembrane region" description="Helical" evidence="7">
    <location>
        <begin position="373"/>
        <end position="396"/>
    </location>
</feature>
<dbReference type="AlphaFoldDB" id="A0A4V6NMQ5"/>
<keyword evidence="11" id="KW-1185">Reference proteome</keyword>
<evidence type="ECO:0000259" key="8">
    <source>
        <dbReference type="Pfam" id="PF02687"/>
    </source>
</evidence>
<reference evidence="10 11" key="1">
    <citation type="submission" date="2019-03" db="EMBL/GenBank/DDBJ databases">
        <title>Genomic Encyclopedia of Type Strains, Phase IV (KMG-IV): sequencing the most valuable type-strain genomes for metagenomic binning, comparative biology and taxonomic classification.</title>
        <authorList>
            <person name="Goeker M."/>
        </authorList>
    </citation>
    <scope>NUCLEOTIDE SEQUENCE [LARGE SCALE GENOMIC DNA]</scope>
    <source>
        <strain evidence="10 11">DSM 24179</strain>
    </source>
</reference>
<feature type="domain" description="MacB-like periplasmic core" evidence="9">
    <location>
        <begin position="25"/>
        <end position="249"/>
    </location>
</feature>
<dbReference type="Pfam" id="PF12704">
    <property type="entry name" value="MacB_PCD"/>
    <property type="match status" value="1"/>
</dbReference>
<gene>
    <name evidence="10" type="ORF">EV194_105110</name>
</gene>